<dbReference type="Gene3D" id="3.30.70.270">
    <property type="match status" value="1"/>
</dbReference>
<dbReference type="EMBL" id="VKID01000001">
    <property type="protein sequence ID" value="TRY00097.1"/>
    <property type="molecule type" value="Genomic_DNA"/>
</dbReference>
<dbReference type="PROSITE" id="PS50887">
    <property type="entry name" value="GGDEF"/>
    <property type="match status" value="1"/>
</dbReference>
<feature type="transmembrane region" description="Helical" evidence="1">
    <location>
        <begin position="62"/>
        <end position="83"/>
    </location>
</feature>
<dbReference type="InterPro" id="IPR000160">
    <property type="entry name" value="GGDEF_dom"/>
</dbReference>
<feature type="transmembrane region" description="Helical" evidence="1">
    <location>
        <begin position="6"/>
        <end position="24"/>
    </location>
</feature>
<accession>A0A553IIS5</accession>
<keyword evidence="1" id="KW-0812">Transmembrane</keyword>
<dbReference type="Proteomes" id="UP000315938">
    <property type="component" value="Unassembled WGS sequence"/>
</dbReference>
<dbReference type="RefSeq" id="WP_012242402.1">
    <property type="nucleotide sequence ID" value="NZ_JACAOE010000001.1"/>
</dbReference>
<proteinExistence type="predicted"/>
<organism evidence="3 4">
    <name type="scientific">Acholeplasma laidlawii</name>
    <dbReference type="NCBI Taxonomy" id="2148"/>
    <lineage>
        <taxon>Bacteria</taxon>
        <taxon>Bacillati</taxon>
        <taxon>Mycoplasmatota</taxon>
        <taxon>Mollicutes</taxon>
        <taxon>Acholeplasmatales</taxon>
        <taxon>Acholeplasmataceae</taxon>
        <taxon>Acholeplasma</taxon>
    </lineage>
</organism>
<feature type="transmembrane region" description="Helical" evidence="1">
    <location>
        <begin position="36"/>
        <end position="56"/>
    </location>
</feature>
<keyword evidence="1" id="KW-1133">Transmembrane helix</keyword>
<dbReference type="PANTHER" id="PTHR44757:SF2">
    <property type="entry name" value="BIOFILM ARCHITECTURE MAINTENANCE PROTEIN MBAA"/>
    <property type="match status" value="1"/>
</dbReference>
<feature type="transmembrane region" description="Helical" evidence="1">
    <location>
        <begin position="95"/>
        <end position="113"/>
    </location>
</feature>
<evidence type="ECO:0000256" key="1">
    <source>
        <dbReference type="SAM" id="Phobius"/>
    </source>
</evidence>
<dbReference type="SUPFAM" id="SSF55073">
    <property type="entry name" value="Nucleotide cyclase"/>
    <property type="match status" value="1"/>
</dbReference>
<dbReference type="PANTHER" id="PTHR44757">
    <property type="entry name" value="DIGUANYLATE CYCLASE DGCP"/>
    <property type="match status" value="1"/>
</dbReference>
<comment type="caution">
    <text evidence="3">The sequence shown here is derived from an EMBL/GenBank/DDBJ whole genome shotgun (WGS) entry which is preliminary data.</text>
</comment>
<dbReference type="InterPro" id="IPR052155">
    <property type="entry name" value="Biofilm_reg_signaling"/>
</dbReference>
<dbReference type="InterPro" id="IPR043128">
    <property type="entry name" value="Rev_trsase/Diguanyl_cyclase"/>
</dbReference>
<evidence type="ECO:0000259" key="2">
    <source>
        <dbReference type="PROSITE" id="PS50887"/>
    </source>
</evidence>
<evidence type="ECO:0000313" key="4">
    <source>
        <dbReference type="Proteomes" id="UP000315938"/>
    </source>
</evidence>
<feature type="domain" description="GGDEF" evidence="2">
    <location>
        <begin position="256"/>
        <end position="388"/>
    </location>
</feature>
<dbReference type="InterPro" id="IPR029787">
    <property type="entry name" value="Nucleotide_cyclase"/>
</dbReference>
<sequence length="388" mass="43989">MNVENLFSIMIVVFAAIIALSLAVTHRYVKTIYRGINFLAMGVVGHIIGFIIYIGLYIQTDWIKYFIGNGIFLSGTFLLHKGLNQFMEREVSYKRAYSILSIGVILGILFFFFEPNLVYRQNLISFLIIYLVVEILNSVIKSTDKIKATLKFPIYVFCTLFLLLMMARFIAVNNHIILELIPGQDFTYNFLSNIIGGILFVVLGFMISVIINIRAITDLKIERALMEKISVTDHLTGLPNRLALEKYVSKIEHNGQPYAVIIADIDEFKKINDTYGHMIGDKVIVEFSKALLNLNDDRMFTARYGGDEFVTIVKRFESVDTLKSNIAKTISTIGTQIKVNEHHFNLTLSVGVAIYPHHGTEIYELIHKADAALGDIKTSGKNSIRFYV</sequence>
<feature type="transmembrane region" description="Helical" evidence="1">
    <location>
        <begin position="152"/>
        <end position="170"/>
    </location>
</feature>
<name>A0A553IIS5_ACHLA</name>
<feature type="transmembrane region" description="Helical" evidence="1">
    <location>
        <begin position="119"/>
        <end position="140"/>
    </location>
</feature>
<protein>
    <submittedName>
        <fullName evidence="3">GGDEF domain-containing protein</fullName>
    </submittedName>
</protein>
<dbReference type="NCBIfam" id="TIGR00254">
    <property type="entry name" value="GGDEF"/>
    <property type="match status" value="1"/>
</dbReference>
<evidence type="ECO:0000313" key="3">
    <source>
        <dbReference type="EMBL" id="TRY00097.1"/>
    </source>
</evidence>
<reference evidence="3 4" key="1">
    <citation type="submission" date="2019-07" db="EMBL/GenBank/DDBJ databases">
        <title>Genome sequence of Acholeplasma laidlawii strain with increased resistance to erythromycin.</title>
        <authorList>
            <person name="Medvedeva E.S."/>
            <person name="Baranova N.B."/>
            <person name="Siniagina M.N."/>
            <person name="Mouzykantov A."/>
            <person name="Chernova O.A."/>
            <person name="Chernov V.M."/>
        </authorList>
    </citation>
    <scope>NUCLEOTIDE SEQUENCE [LARGE SCALE GENOMIC DNA]</scope>
    <source>
        <strain evidence="3 4">PG8REry</strain>
    </source>
</reference>
<dbReference type="CDD" id="cd01949">
    <property type="entry name" value="GGDEF"/>
    <property type="match status" value="1"/>
</dbReference>
<gene>
    <name evidence="3" type="ORF">FNV44_03370</name>
</gene>
<dbReference type="SMART" id="SM00267">
    <property type="entry name" value="GGDEF"/>
    <property type="match status" value="1"/>
</dbReference>
<dbReference type="AlphaFoldDB" id="A0A553IIS5"/>
<feature type="transmembrane region" description="Helical" evidence="1">
    <location>
        <begin position="190"/>
        <end position="213"/>
    </location>
</feature>
<dbReference type="Pfam" id="PF00990">
    <property type="entry name" value="GGDEF"/>
    <property type="match status" value="1"/>
</dbReference>
<keyword evidence="1" id="KW-0472">Membrane</keyword>